<evidence type="ECO:0000256" key="3">
    <source>
        <dbReference type="PIRSR" id="PIRSR000097-2"/>
    </source>
</evidence>
<dbReference type="CDD" id="cd19071">
    <property type="entry name" value="AKR_AKR1-5-like"/>
    <property type="match status" value="1"/>
</dbReference>
<evidence type="ECO:0000259" key="5">
    <source>
        <dbReference type="Pfam" id="PF00248"/>
    </source>
</evidence>
<evidence type="ECO:0000256" key="2">
    <source>
        <dbReference type="PIRSR" id="PIRSR000097-1"/>
    </source>
</evidence>
<evidence type="ECO:0000256" key="4">
    <source>
        <dbReference type="PIRSR" id="PIRSR000097-3"/>
    </source>
</evidence>
<organism evidence="6 7">
    <name type="scientific">Ascobolus immersus RN42</name>
    <dbReference type="NCBI Taxonomy" id="1160509"/>
    <lineage>
        <taxon>Eukaryota</taxon>
        <taxon>Fungi</taxon>
        <taxon>Dikarya</taxon>
        <taxon>Ascomycota</taxon>
        <taxon>Pezizomycotina</taxon>
        <taxon>Pezizomycetes</taxon>
        <taxon>Pezizales</taxon>
        <taxon>Ascobolaceae</taxon>
        <taxon>Ascobolus</taxon>
    </lineage>
</organism>
<dbReference type="SUPFAM" id="SSF51430">
    <property type="entry name" value="NAD(P)-linked oxidoreductase"/>
    <property type="match status" value="1"/>
</dbReference>
<dbReference type="EMBL" id="ML119650">
    <property type="protein sequence ID" value="RPA86308.1"/>
    <property type="molecule type" value="Genomic_DNA"/>
</dbReference>
<name>A0A3N4INL8_ASCIM</name>
<dbReference type="GO" id="GO:0016616">
    <property type="term" value="F:oxidoreductase activity, acting on the CH-OH group of donors, NAD or NADP as acceptor"/>
    <property type="evidence" value="ECO:0007669"/>
    <property type="project" value="UniProtKB-ARBA"/>
</dbReference>
<dbReference type="PRINTS" id="PR00069">
    <property type="entry name" value="ALDKETRDTASE"/>
</dbReference>
<dbReference type="Pfam" id="PF00248">
    <property type="entry name" value="Aldo_ket_red"/>
    <property type="match status" value="1"/>
</dbReference>
<feature type="site" description="Lowers pKa of active site Tyr" evidence="4">
    <location>
        <position position="85"/>
    </location>
</feature>
<feature type="active site" description="Proton donor" evidence="2">
    <location>
        <position position="60"/>
    </location>
</feature>
<dbReference type="PANTHER" id="PTHR11732">
    <property type="entry name" value="ALDO/KETO REDUCTASE"/>
    <property type="match status" value="1"/>
</dbReference>
<evidence type="ECO:0000313" key="6">
    <source>
        <dbReference type="EMBL" id="RPA86308.1"/>
    </source>
</evidence>
<dbReference type="PIRSF" id="PIRSF000097">
    <property type="entry name" value="AKR"/>
    <property type="match status" value="1"/>
</dbReference>
<feature type="binding site" evidence="3">
    <location>
        <position position="118"/>
    </location>
    <ligand>
        <name>substrate</name>
    </ligand>
</feature>
<dbReference type="InterPro" id="IPR018170">
    <property type="entry name" value="Aldo/ket_reductase_CS"/>
</dbReference>
<accession>A0A3N4INL8</accession>
<dbReference type="Gene3D" id="3.20.20.100">
    <property type="entry name" value="NADP-dependent oxidoreductase domain"/>
    <property type="match status" value="1"/>
</dbReference>
<evidence type="ECO:0000256" key="1">
    <source>
        <dbReference type="ARBA" id="ARBA00023002"/>
    </source>
</evidence>
<reference evidence="6 7" key="1">
    <citation type="journal article" date="2018" name="Nat. Ecol. Evol.">
        <title>Pezizomycetes genomes reveal the molecular basis of ectomycorrhizal truffle lifestyle.</title>
        <authorList>
            <person name="Murat C."/>
            <person name="Payen T."/>
            <person name="Noel B."/>
            <person name="Kuo A."/>
            <person name="Morin E."/>
            <person name="Chen J."/>
            <person name="Kohler A."/>
            <person name="Krizsan K."/>
            <person name="Balestrini R."/>
            <person name="Da Silva C."/>
            <person name="Montanini B."/>
            <person name="Hainaut M."/>
            <person name="Levati E."/>
            <person name="Barry K.W."/>
            <person name="Belfiori B."/>
            <person name="Cichocki N."/>
            <person name="Clum A."/>
            <person name="Dockter R.B."/>
            <person name="Fauchery L."/>
            <person name="Guy J."/>
            <person name="Iotti M."/>
            <person name="Le Tacon F."/>
            <person name="Lindquist E.A."/>
            <person name="Lipzen A."/>
            <person name="Malagnac F."/>
            <person name="Mello A."/>
            <person name="Molinier V."/>
            <person name="Miyauchi S."/>
            <person name="Poulain J."/>
            <person name="Riccioni C."/>
            <person name="Rubini A."/>
            <person name="Sitrit Y."/>
            <person name="Splivallo R."/>
            <person name="Traeger S."/>
            <person name="Wang M."/>
            <person name="Zifcakova L."/>
            <person name="Wipf D."/>
            <person name="Zambonelli A."/>
            <person name="Paolocci F."/>
            <person name="Nowrousian M."/>
            <person name="Ottonello S."/>
            <person name="Baldrian P."/>
            <person name="Spatafora J.W."/>
            <person name="Henrissat B."/>
            <person name="Nagy L.G."/>
            <person name="Aury J.M."/>
            <person name="Wincker P."/>
            <person name="Grigoriev I.V."/>
            <person name="Bonfante P."/>
            <person name="Martin F.M."/>
        </authorList>
    </citation>
    <scope>NUCLEOTIDE SEQUENCE [LARGE SCALE GENOMIC DNA]</scope>
    <source>
        <strain evidence="6 7">RN42</strain>
    </source>
</reference>
<dbReference type="OrthoDB" id="416253at2759"/>
<dbReference type="InterPro" id="IPR023210">
    <property type="entry name" value="NADP_OxRdtase_dom"/>
</dbReference>
<dbReference type="PROSITE" id="PS00798">
    <property type="entry name" value="ALDOKETO_REDUCTASE_1"/>
    <property type="match status" value="1"/>
</dbReference>
<evidence type="ECO:0000313" key="7">
    <source>
        <dbReference type="Proteomes" id="UP000275078"/>
    </source>
</evidence>
<feature type="domain" description="NADP-dependent oxidoreductase" evidence="5">
    <location>
        <begin position="21"/>
        <end position="307"/>
    </location>
</feature>
<dbReference type="Proteomes" id="UP000275078">
    <property type="component" value="Unassembled WGS sequence"/>
</dbReference>
<dbReference type="InterPro" id="IPR036812">
    <property type="entry name" value="NAD(P)_OxRdtase_dom_sf"/>
</dbReference>
<gene>
    <name evidence="6" type="ORF">BJ508DRAFT_149064</name>
</gene>
<dbReference type="FunFam" id="3.20.20.100:FF:000002">
    <property type="entry name" value="2,5-diketo-D-gluconic acid reductase A"/>
    <property type="match status" value="1"/>
</dbReference>
<protein>
    <submittedName>
        <fullName evidence="6">Aldehyde reductase 1</fullName>
    </submittedName>
</protein>
<dbReference type="PROSITE" id="PS00062">
    <property type="entry name" value="ALDOKETO_REDUCTASE_2"/>
    <property type="match status" value="1"/>
</dbReference>
<keyword evidence="1" id="KW-0560">Oxidoreductase</keyword>
<dbReference type="STRING" id="1160509.A0A3N4INL8"/>
<dbReference type="AlphaFoldDB" id="A0A3N4INL8"/>
<sequence>MAPTTSPTLTSKDGSFSIPAIGFGTFDPAAWGPGGSDVMKGATLHALKSGYRHIDTASSYCCEGDVGWAIRESGIPREEIFVTTKLWNQMHAPEDVAVALNGSLKELGLEYVDLFLMHWPVAFKRTEDYKPLDSGVPEPVLGMGEIPVIDVELSNNHKSTWRAMEKLQREGKTKHIGVSNFTIPQLKKLLEYAEIKPVVNQVESHPYFPQKELLAFLKENDILLTAYSPLGSQSQICKPDAPQLRDDPKLAEISKKTGYTFAQLAISWAVKRGTSLVPKSTKPERIEDNLKVVELSEEDFEAIDTIVEKHPELKTCYTDWFDKTWNTHAVLGYGLFEYN</sequence>
<keyword evidence="7" id="KW-1185">Reference proteome</keyword>
<proteinExistence type="predicted"/>
<dbReference type="InterPro" id="IPR020471">
    <property type="entry name" value="AKR"/>
</dbReference>